<dbReference type="EMBL" id="CP001727">
    <property type="protein sequence ID" value="ACV59632.1"/>
    <property type="molecule type" value="Genomic_DNA"/>
</dbReference>
<accession>C8WTB8</accession>
<name>C8WTB8_ALIAD</name>
<keyword evidence="2" id="KW-0812">Transmembrane</keyword>
<evidence type="ECO:0000256" key="2">
    <source>
        <dbReference type="SAM" id="Phobius"/>
    </source>
</evidence>
<keyword evidence="2" id="KW-1133">Transmembrane helix</keyword>
<keyword evidence="2" id="KW-0472">Membrane</keyword>
<dbReference type="Proteomes" id="UP000001917">
    <property type="component" value="Chromosome"/>
</dbReference>
<dbReference type="AlphaFoldDB" id="C8WTB8"/>
<reference evidence="3 4" key="2">
    <citation type="journal article" date="2010" name="Stand. Genomic Sci.">
        <title>Complete genome sequence of Alicyclobacillus acidocaldarius type strain (104-IA).</title>
        <authorList>
            <person name="Mavromatis K."/>
            <person name="Sikorski J."/>
            <person name="Lapidus A."/>
            <person name="Glavina Del Rio T."/>
            <person name="Copeland A."/>
            <person name="Tice H."/>
            <person name="Cheng J.F."/>
            <person name="Lucas S."/>
            <person name="Chen F."/>
            <person name="Nolan M."/>
            <person name="Bruce D."/>
            <person name="Goodwin L."/>
            <person name="Pitluck S."/>
            <person name="Ivanova N."/>
            <person name="Ovchinnikova G."/>
            <person name="Pati A."/>
            <person name="Chen A."/>
            <person name="Palaniappan K."/>
            <person name="Land M."/>
            <person name="Hauser L."/>
            <person name="Chang Y.J."/>
            <person name="Jeffries C.D."/>
            <person name="Chain P."/>
            <person name="Meincke L."/>
            <person name="Sims D."/>
            <person name="Chertkov O."/>
            <person name="Han C."/>
            <person name="Brettin T."/>
            <person name="Detter J.C."/>
            <person name="Wahrenburg C."/>
            <person name="Rohde M."/>
            <person name="Pukall R."/>
            <person name="Goker M."/>
            <person name="Bristow J."/>
            <person name="Eisen J.A."/>
            <person name="Markowitz V."/>
            <person name="Hugenholtz P."/>
            <person name="Klenk H.P."/>
            <person name="Kyrpides N.C."/>
        </authorList>
    </citation>
    <scope>NUCLEOTIDE SEQUENCE [LARGE SCALE GENOMIC DNA]</scope>
    <source>
        <strain evidence="4">ATCC 27009 / DSM 446 / BCRC 14685 / JCM 5260 / KCTC 1825 / NBRC 15652 / NCIMB 11725 / NRRL B-14509 / 104-IA</strain>
    </source>
</reference>
<protein>
    <submittedName>
        <fullName evidence="3">Uncharacterized protein</fullName>
    </submittedName>
</protein>
<evidence type="ECO:0000256" key="1">
    <source>
        <dbReference type="SAM" id="MobiDB-lite"/>
    </source>
</evidence>
<dbReference type="HOGENOM" id="CLU_2696310_0_0_9"/>
<evidence type="ECO:0000313" key="3">
    <source>
        <dbReference type="EMBL" id="ACV59632.1"/>
    </source>
</evidence>
<proteinExistence type="predicted"/>
<dbReference type="STRING" id="521098.Aaci_2628"/>
<feature type="transmembrane region" description="Helical" evidence="2">
    <location>
        <begin position="17"/>
        <end position="36"/>
    </location>
</feature>
<dbReference type="KEGG" id="aac:Aaci_2628"/>
<evidence type="ECO:0000313" key="4">
    <source>
        <dbReference type="Proteomes" id="UP000001917"/>
    </source>
</evidence>
<keyword evidence="4" id="KW-1185">Reference proteome</keyword>
<gene>
    <name evidence="3" type="ordered locus">Aaci_2628</name>
</gene>
<reference evidence="4" key="1">
    <citation type="submission" date="2009-09" db="EMBL/GenBank/DDBJ databases">
        <title>The complete chromosome of Alicyclobacillus acidocaldarius subsp. acidocaldarius DSM 446.</title>
        <authorList>
            <consortium name="US DOE Joint Genome Institute (JGI-PGF)"/>
            <person name="Lucas S."/>
            <person name="Copeland A."/>
            <person name="Lapidus A."/>
            <person name="Glavina del Rio T."/>
            <person name="Dalin E."/>
            <person name="Tice H."/>
            <person name="Bruce D."/>
            <person name="Goodwin L."/>
            <person name="Pitluck S."/>
            <person name="Kyrpides N."/>
            <person name="Mavromatis K."/>
            <person name="Ivanova N."/>
            <person name="Ovchinnikova G."/>
            <person name="Chertkov O."/>
            <person name="Sims D."/>
            <person name="Brettin T."/>
            <person name="Detter J.C."/>
            <person name="Han C."/>
            <person name="Larimer F."/>
            <person name="Land M."/>
            <person name="Hauser L."/>
            <person name="Markowitz V."/>
            <person name="Cheng J.-F."/>
            <person name="Hugenholtz P."/>
            <person name="Woyke T."/>
            <person name="Wu D."/>
            <person name="Pukall R."/>
            <person name="Klenk H.-P."/>
            <person name="Eisen J.A."/>
        </authorList>
    </citation>
    <scope>NUCLEOTIDE SEQUENCE [LARGE SCALE GENOMIC DNA]</scope>
    <source>
        <strain evidence="4">ATCC 27009 / DSM 446 / BCRC 14685 / JCM 5260 / KCTC 1825 / NBRC 15652 / NCIMB 11725 / NRRL B-14509 / 104-IA</strain>
    </source>
</reference>
<dbReference type="RefSeq" id="WP_012811868.1">
    <property type="nucleotide sequence ID" value="NC_013205.1"/>
</dbReference>
<organism evidence="3 4">
    <name type="scientific">Alicyclobacillus acidocaldarius subsp. acidocaldarius (strain ATCC 27009 / DSM 446 / BCRC 14685 / JCM 5260 / KCTC 1825 / NBRC 15652 / NCIMB 11725 / NRRL B-14509 / 104-IA)</name>
    <name type="common">Bacillus acidocaldarius</name>
    <dbReference type="NCBI Taxonomy" id="521098"/>
    <lineage>
        <taxon>Bacteria</taxon>
        <taxon>Bacillati</taxon>
        <taxon>Bacillota</taxon>
        <taxon>Bacilli</taxon>
        <taxon>Bacillales</taxon>
        <taxon>Alicyclobacillaceae</taxon>
        <taxon>Alicyclobacillus</taxon>
    </lineage>
</organism>
<sequence>MSRRHRTLMARQEENHWGWPVIGGIGVGLGATLLCIPQSRDAMFNAVERLFDRSQNAPSAGRPSTHRNSPYGP</sequence>
<feature type="region of interest" description="Disordered" evidence="1">
    <location>
        <begin position="53"/>
        <end position="73"/>
    </location>
</feature>